<dbReference type="InterPro" id="IPR037185">
    <property type="entry name" value="EmrE-like"/>
</dbReference>
<evidence type="ECO:0000256" key="7">
    <source>
        <dbReference type="SAM" id="Phobius"/>
    </source>
</evidence>
<dbReference type="SUPFAM" id="SSF103481">
    <property type="entry name" value="Multidrug resistance efflux transporter EmrE"/>
    <property type="match status" value="1"/>
</dbReference>
<dbReference type="EMBL" id="MU005617">
    <property type="protein sequence ID" value="KAF2677905.1"/>
    <property type="molecule type" value="Genomic_DNA"/>
</dbReference>
<feature type="transmembrane region" description="Helical" evidence="7">
    <location>
        <begin position="359"/>
        <end position="377"/>
    </location>
</feature>
<keyword evidence="3" id="KW-0813">Transport</keyword>
<name>A0A6G1IIE2_9PLEO</name>
<feature type="transmembrane region" description="Helical" evidence="7">
    <location>
        <begin position="178"/>
        <end position="198"/>
    </location>
</feature>
<evidence type="ECO:0000256" key="2">
    <source>
        <dbReference type="ARBA" id="ARBA00007863"/>
    </source>
</evidence>
<dbReference type="Proteomes" id="UP000799291">
    <property type="component" value="Unassembled WGS sequence"/>
</dbReference>
<keyword evidence="9" id="KW-1185">Reference proteome</keyword>
<keyword evidence="5 7" id="KW-1133">Transmembrane helix</keyword>
<keyword evidence="6 7" id="KW-0472">Membrane</keyword>
<evidence type="ECO:0000256" key="3">
    <source>
        <dbReference type="ARBA" id="ARBA00022448"/>
    </source>
</evidence>
<feature type="transmembrane region" description="Helical" evidence="7">
    <location>
        <begin position="307"/>
        <end position="326"/>
    </location>
</feature>
<dbReference type="GO" id="GO:0016020">
    <property type="term" value="C:membrane"/>
    <property type="evidence" value="ECO:0007669"/>
    <property type="project" value="UniProtKB-SubCell"/>
</dbReference>
<feature type="transmembrane region" description="Helical" evidence="7">
    <location>
        <begin position="205"/>
        <end position="223"/>
    </location>
</feature>
<evidence type="ECO:0000256" key="1">
    <source>
        <dbReference type="ARBA" id="ARBA00004141"/>
    </source>
</evidence>
<gene>
    <name evidence="8" type="ORF">K458DRAFT_318473</name>
</gene>
<feature type="transmembrane region" description="Helical" evidence="7">
    <location>
        <begin position="152"/>
        <end position="172"/>
    </location>
</feature>
<evidence type="ECO:0000256" key="5">
    <source>
        <dbReference type="ARBA" id="ARBA00022989"/>
    </source>
</evidence>
<organism evidence="8 9">
    <name type="scientific">Lentithecium fluviatile CBS 122367</name>
    <dbReference type="NCBI Taxonomy" id="1168545"/>
    <lineage>
        <taxon>Eukaryota</taxon>
        <taxon>Fungi</taxon>
        <taxon>Dikarya</taxon>
        <taxon>Ascomycota</taxon>
        <taxon>Pezizomycotina</taxon>
        <taxon>Dothideomycetes</taxon>
        <taxon>Pleosporomycetidae</taxon>
        <taxon>Pleosporales</taxon>
        <taxon>Massarineae</taxon>
        <taxon>Lentitheciaceae</taxon>
        <taxon>Lentithecium</taxon>
    </lineage>
</organism>
<proteinExistence type="inferred from homology"/>
<accession>A0A6G1IIE2</accession>
<feature type="transmembrane region" description="Helical" evidence="7">
    <location>
        <begin position="120"/>
        <end position="140"/>
    </location>
</feature>
<dbReference type="InterPro" id="IPR052221">
    <property type="entry name" value="SLC35F_Transporter"/>
</dbReference>
<dbReference type="AlphaFoldDB" id="A0A6G1IIE2"/>
<evidence type="ECO:0000256" key="6">
    <source>
        <dbReference type="ARBA" id="ARBA00023136"/>
    </source>
</evidence>
<dbReference type="Pfam" id="PF06027">
    <property type="entry name" value="SLC35F"/>
    <property type="match status" value="1"/>
</dbReference>
<evidence type="ECO:0000313" key="9">
    <source>
        <dbReference type="Proteomes" id="UP000799291"/>
    </source>
</evidence>
<protein>
    <submittedName>
        <fullName evidence="8">DUF914-domain-containing protein</fullName>
    </submittedName>
</protein>
<comment type="similarity">
    <text evidence="2">Belongs to the SLC35F solute transporter family.</text>
</comment>
<feature type="transmembrane region" description="Helical" evidence="7">
    <location>
        <begin position="333"/>
        <end position="353"/>
    </location>
</feature>
<feature type="transmembrane region" description="Helical" evidence="7">
    <location>
        <begin position="83"/>
        <end position="100"/>
    </location>
</feature>
<reference evidence="8" key="1">
    <citation type="journal article" date="2020" name="Stud. Mycol.">
        <title>101 Dothideomycetes genomes: a test case for predicting lifestyles and emergence of pathogens.</title>
        <authorList>
            <person name="Haridas S."/>
            <person name="Albert R."/>
            <person name="Binder M."/>
            <person name="Bloem J."/>
            <person name="Labutti K."/>
            <person name="Salamov A."/>
            <person name="Andreopoulos B."/>
            <person name="Baker S."/>
            <person name="Barry K."/>
            <person name="Bills G."/>
            <person name="Bluhm B."/>
            <person name="Cannon C."/>
            <person name="Castanera R."/>
            <person name="Culley D."/>
            <person name="Daum C."/>
            <person name="Ezra D."/>
            <person name="Gonzalez J."/>
            <person name="Henrissat B."/>
            <person name="Kuo A."/>
            <person name="Liang C."/>
            <person name="Lipzen A."/>
            <person name="Lutzoni F."/>
            <person name="Magnuson J."/>
            <person name="Mondo S."/>
            <person name="Nolan M."/>
            <person name="Ohm R."/>
            <person name="Pangilinan J."/>
            <person name="Park H.-J."/>
            <person name="Ramirez L."/>
            <person name="Alfaro M."/>
            <person name="Sun H."/>
            <person name="Tritt A."/>
            <person name="Yoshinaga Y."/>
            <person name="Zwiers L.-H."/>
            <person name="Turgeon B."/>
            <person name="Goodwin S."/>
            <person name="Spatafora J."/>
            <person name="Crous P."/>
            <person name="Grigoriev I."/>
        </authorList>
    </citation>
    <scope>NUCLEOTIDE SEQUENCE</scope>
    <source>
        <strain evidence="8">CBS 122367</strain>
    </source>
</reference>
<dbReference type="GO" id="GO:0022857">
    <property type="term" value="F:transmembrane transporter activity"/>
    <property type="evidence" value="ECO:0007669"/>
    <property type="project" value="InterPro"/>
</dbReference>
<dbReference type="PANTHER" id="PTHR14233">
    <property type="entry name" value="DUF914-RELATED"/>
    <property type="match status" value="1"/>
</dbReference>
<dbReference type="PANTHER" id="PTHR14233:SF4">
    <property type="entry name" value="SOLUTE CARRIER FAMILY 35 MEMBER F2"/>
    <property type="match status" value="1"/>
</dbReference>
<evidence type="ECO:0000313" key="8">
    <source>
        <dbReference type="EMBL" id="KAF2677905.1"/>
    </source>
</evidence>
<dbReference type="InterPro" id="IPR009262">
    <property type="entry name" value="SLC35_F1/F2/F6"/>
</dbReference>
<evidence type="ECO:0000256" key="4">
    <source>
        <dbReference type="ARBA" id="ARBA00022692"/>
    </source>
</evidence>
<comment type="subcellular location">
    <subcellularLocation>
        <location evidence="1">Membrane</location>
        <topology evidence="1">Multi-pass membrane protein</topology>
    </subcellularLocation>
</comment>
<sequence length="415" mass="46496">MASHFQEDLVADKGHDIGPLSTVEHTTHVQPKGAALGTHSGSGNGLDADGYVGSREGVNPNSVLESEAETKGQWFAYLKTKQFWVAMLLGQILAICITSTNTLSQLLSFEGTSIPAFQTFFNYVLLNLVYTSWTLYKYGFKKWGRLVLKDGWRFFILAFFDVEGNYFFVLAYRYTTILSAQLINFWAIVIVVLLSFLFLRVRYHWTQILGIMLCIGGMGVLFGSDKLTGYNAFPASDQVKGDLFALLGATFYGLSNCFEEFLVSERPLYEVVGQLAFWGMLINGTQAGIFDRASFRSAVWNSKVGGYLTGYTFILSLFYSLAPVLFRLTSAAFFNISLLTGNFWGVAIGIEVFHLRIHWMYPIAFVLILVGQCIYFLRMGRLAEQRKPWLGEAQERGHAGIGTAKRRVERPGVVV</sequence>
<dbReference type="OrthoDB" id="429955at2759"/>
<keyword evidence="4 7" id="KW-0812">Transmembrane</keyword>